<name>A0A7Y8FDN1_9PSED</name>
<evidence type="ECO:0000256" key="5">
    <source>
        <dbReference type="ARBA" id="ARBA00012232"/>
    </source>
</evidence>
<dbReference type="Pfam" id="PF00381">
    <property type="entry name" value="PTS-HPr"/>
    <property type="match status" value="1"/>
</dbReference>
<dbReference type="Proteomes" id="UP000537188">
    <property type="component" value="Unassembled WGS sequence"/>
</dbReference>
<dbReference type="GO" id="GO:0005737">
    <property type="term" value="C:cytoplasm"/>
    <property type="evidence" value="ECO:0007669"/>
    <property type="project" value="UniProtKB-SubCell"/>
</dbReference>
<dbReference type="AlphaFoldDB" id="A0A7Y8FDN1"/>
<keyword evidence="7" id="KW-0963">Cytoplasm</keyword>
<keyword evidence="6" id="KW-0813">Transport</keyword>
<dbReference type="PANTHER" id="PTHR46244:SF6">
    <property type="entry name" value="PHOSPHOENOLPYRUVATE-PROTEIN PHOSPHOTRANSFERASE"/>
    <property type="match status" value="1"/>
</dbReference>
<evidence type="ECO:0000256" key="6">
    <source>
        <dbReference type="ARBA" id="ARBA00022448"/>
    </source>
</evidence>
<comment type="caution">
    <text evidence="16">The sequence shown here is derived from an EMBL/GenBank/DDBJ whole genome shotgun (WGS) entry which is preliminary data.</text>
</comment>
<dbReference type="InterPro" id="IPR036637">
    <property type="entry name" value="Phosphohistidine_dom_sf"/>
</dbReference>
<dbReference type="InterPro" id="IPR023151">
    <property type="entry name" value="PEP_util_CS"/>
</dbReference>
<dbReference type="Gene3D" id="3.30.1340.10">
    <property type="entry name" value="HPr-like"/>
    <property type="match status" value="1"/>
</dbReference>
<reference evidence="16 17" key="1">
    <citation type="submission" date="2020-04" db="EMBL/GenBank/DDBJ databases">
        <title>Molecular characterization of pseudomonads from Agaricus bisporus reveal novel blotch 2 pathogens in Western Europe.</title>
        <authorList>
            <person name="Taparia T."/>
            <person name="Krijger M."/>
            <person name="Haynes E."/>
            <person name="Elpinstone J.G."/>
            <person name="Noble R."/>
            <person name="Van Der Wolf J."/>
        </authorList>
    </citation>
    <scope>NUCLEOTIDE SEQUENCE [LARGE SCALE GENOMIC DNA]</scope>
    <source>
        <strain evidence="16 17">IPO3781</strain>
    </source>
</reference>
<dbReference type="EMBL" id="JACARF010000021">
    <property type="protein sequence ID" value="NWE77452.1"/>
    <property type="molecule type" value="Genomic_DNA"/>
</dbReference>
<gene>
    <name evidence="16" type="primary">ptsP</name>
    <name evidence="16" type="ORF">HX828_17950</name>
</gene>
<dbReference type="PRINTS" id="PR00107">
    <property type="entry name" value="PHOSPHOCPHPR"/>
</dbReference>
<evidence type="ECO:0000256" key="1">
    <source>
        <dbReference type="ARBA" id="ARBA00000683"/>
    </source>
</evidence>
<dbReference type="EC" id="2.7.3.9" evidence="5"/>
<dbReference type="PROSITE" id="PS51093">
    <property type="entry name" value="PTS_EIIA_TYPE_1"/>
    <property type="match status" value="1"/>
</dbReference>
<evidence type="ECO:0000259" key="14">
    <source>
        <dbReference type="PROSITE" id="PS51093"/>
    </source>
</evidence>
<protein>
    <recommendedName>
        <fullName evidence="5">phosphoenolpyruvate--protein phosphotransferase</fullName>
        <ecNumber evidence="5">2.7.3.9</ecNumber>
    </recommendedName>
</protein>
<keyword evidence="12" id="KW-0418">Kinase</keyword>
<dbReference type="InterPro" id="IPR006318">
    <property type="entry name" value="PTS_EI-like"/>
</dbReference>
<dbReference type="Pfam" id="PF00358">
    <property type="entry name" value="PTS_EIIA_1"/>
    <property type="match status" value="1"/>
</dbReference>
<evidence type="ECO:0000256" key="8">
    <source>
        <dbReference type="ARBA" id="ARBA00022597"/>
    </source>
</evidence>
<dbReference type="InterPro" id="IPR015813">
    <property type="entry name" value="Pyrv/PenolPyrv_kinase-like_dom"/>
</dbReference>
<dbReference type="InterPro" id="IPR036618">
    <property type="entry name" value="PtsI_HPr-bd_sf"/>
</dbReference>
<dbReference type="InterPro" id="IPR001127">
    <property type="entry name" value="PTS_EIIA_1_perm"/>
</dbReference>
<evidence type="ECO:0000256" key="11">
    <source>
        <dbReference type="ARBA" id="ARBA00022723"/>
    </source>
</evidence>
<dbReference type="Pfam" id="PF02896">
    <property type="entry name" value="PEP-utilizers_C"/>
    <property type="match status" value="1"/>
</dbReference>
<dbReference type="PRINTS" id="PR01736">
    <property type="entry name" value="PHPHTRNFRASE"/>
</dbReference>
<dbReference type="GO" id="GO:0008965">
    <property type="term" value="F:phosphoenolpyruvate-protein phosphotransferase activity"/>
    <property type="evidence" value="ECO:0007669"/>
    <property type="project" value="UniProtKB-EC"/>
</dbReference>
<dbReference type="SUPFAM" id="SSF52009">
    <property type="entry name" value="Phosphohistidine domain"/>
    <property type="match status" value="1"/>
</dbReference>
<keyword evidence="11" id="KW-0479">Metal-binding</keyword>
<dbReference type="SUPFAM" id="SSF51261">
    <property type="entry name" value="Duplicated hybrid motif"/>
    <property type="match status" value="1"/>
</dbReference>
<evidence type="ECO:0000256" key="3">
    <source>
        <dbReference type="ARBA" id="ARBA00004496"/>
    </source>
</evidence>
<dbReference type="InterPro" id="IPR040442">
    <property type="entry name" value="Pyrv_kinase-like_dom_sf"/>
</dbReference>
<dbReference type="InterPro" id="IPR011055">
    <property type="entry name" value="Dup_hybrid_motif"/>
</dbReference>
<comment type="catalytic activity">
    <reaction evidence="1">
        <text>L-histidyl-[protein] + phosphoenolpyruvate = N(pros)-phospho-L-histidyl-[protein] + pyruvate</text>
        <dbReference type="Rhea" id="RHEA:23880"/>
        <dbReference type="Rhea" id="RHEA-COMP:9745"/>
        <dbReference type="Rhea" id="RHEA-COMP:9746"/>
        <dbReference type="ChEBI" id="CHEBI:15361"/>
        <dbReference type="ChEBI" id="CHEBI:29979"/>
        <dbReference type="ChEBI" id="CHEBI:58702"/>
        <dbReference type="ChEBI" id="CHEBI:64837"/>
        <dbReference type="EC" id="2.7.3.9"/>
    </reaction>
</comment>
<dbReference type="Gene3D" id="3.50.30.10">
    <property type="entry name" value="Phosphohistidine domain"/>
    <property type="match status" value="1"/>
</dbReference>
<comment type="cofactor">
    <cofactor evidence="2">
        <name>Mg(2+)</name>
        <dbReference type="ChEBI" id="CHEBI:18420"/>
    </cofactor>
</comment>
<evidence type="ECO:0000256" key="7">
    <source>
        <dbReference type="ARBA" id="ARBA00022490"/>
    </source>
</evidence>
<dbReference type="InterPro" id="IPR008279">
    <property type="entry name" value="PEP-util_enz_mobile_dom"/>
</dbReference>
<dbReference type="SUPFAM" id="SSF51621">
    <property type="entry name" value="Phosphoenolpyruvate/pyruvate domain"/>
    <property type="match status" value="1"/>
</dbReference>
<dbReference type="CDD" id="cd00367">
    <property type="entry name" value="PTS-HPr_like"/>
    <property type="match status" value="1"/>
</dbReference>
<feature type="domain" description="PTS EIIA type-1" evidence="14">
    <location>
        <begin position="25"/>
        <end position="129"/>
    </location>
</feature>
<dbReference type="Gene3D" id="2.70.70.10">
    <property type="entry name" value="Glucose Permease (Domain IIA)"/>
    <property type="match status" value="1"/>
</dbReference>
<dbReference type="NCBIfam" id="TIGR01417">
    <property type="entry name" value="PTS_I_fam"/>
    <property type="match status" value="1"/>
</dbReference>
<evidence type="ECO:0000313" key="16">
    <source>
        <dbReference type="EMBL" id="NWE77452.1"/>
    </source>
</evidence>
<organism evidence="16 17">
    <name type="scientific">Pseudomonas yamanorum</name>
    <dbReference type="NCBI Taxonomy" id="515393"/>
    <lineage>
        <taxon>Bacteria</taxon>
        <taxon>Pseudomonadati</taxon>
        <taxon>Pseudomonadota</taxon>
        <taxon>Gammaproteobacteria</taxon>
        <taxon>Pseudomonadales</taxon>
        <taxon>Pseudomonadaceae</taxon>
        <taxon>Pseudomonas</taxon>
    </lineage>
</organism>
<dbReference type="InterPro" id="IPR000032">
    <property type="entry name" value="HPr-like"/>
</dbReference>
<dbReference type="RefSeq" id="WP_177114784.1">
    <property type="nucleotide sequence ID" value="NZ_JACARF010000021.1"/>
</dbReference>
<evidence type="ECO:0000256" key="4">
    <source>
        <dbReference type="ARBA" id="ARBA00007837"/>
    </source>
</evidence>
<accession>A0A7Y8FDN1</accession>
<dbReference type="PROSITE" id="PS51350">
    <property type="entry name" value="PTS_HPR_DOM"/>
    <property type="match status" value="1"/>
</dbReference>
<dbReference type="PROSITE" id="PS00742">
    <property type="entry name" value="PEP_ENZYMES_2"/>
    <property type="match status" value="1"/>
</dbReference>
<dbReference type="InterPro" id="IPR050499">
    <property type="entry name" value="PEP-utilizing_PTS_enzyme"/>
</dbReference>
<evidence type="ECO:0000259" key="15">
    <source>
        <dbReference type="PROSITE" id="PS51350"/>
    </source>
</evidence>
<keyword evidence="9 16" id="KW-0808">Transferase</keyword>
<feature type="domain" description="HPr" evidence="15">
    <location>
        <begin position="169"/>
        <end position="256"/>
    </location>
</feature>
<dbReference type="GO" id="GO:0016301">
    <property type="term" value="F:kinase activity"/>
    <property type="evidence" value="ECO:0007669"/>
    <property type="project" value="UniProtKB-KW"/>
</dbReference>
<dbReference type="Gene3D" id="1.10.274.10">
    <property type="entry name" value="PtsI, HPr-binding domain"/>
    <property type="match status" value="1"/>
</dbReference>
<dbReference type="NCBIfam" id="TIGR01003">
    <property type="entry name" value="PTS_HPr_family"/>
    <property type="match status" value="1"/>
</dbReference>
<proteinExistence type="inferred from homology"/>
<dbReference type="PROSITE" id="PS00371">
    <property type="entry name" value="PTS_EIIA_TYPE_1_HIS"/>
    <property type="match status" value="1"/>
</dbReference>
<dbReference type="PANTHER" id="PTHR46244">
    <property type="entry name" value="PHOSPHOENOLPYRUVATE-PROTEIN PHOSPHOTRANSFERASE"/>
    <property type="match status" value="1"/>
</dbReference>
<sequence length="843" mass="89092">MTTTHSLELLAPLSGVLLALDQVPDPVFSSRLIGDGLCIDPTSQTLCAPLAGVISNIQDSGHAVSITDDNGVQVLMHIGLDTVNLAGKGFTRLVEEGQRVEAGQPLIEFDADYVALNARSLLTLMLVVSGEPFKLLTPEQGLVDVGQPLLRVTPPASTAEVEEELGDALFSKPLTLPNANGLHARPAAVFAQAAKGFNASIYLHKQTQSANAKSLVAIMALQTVQGDTLQVSAAGDDADAAITALVALLADGCGETVAAQVEGVEPVLPESSATLLRGVCASPGSAFGQVVQVAEPDLNITEAGAGEAVERAALERGLHEATEALQALQAKAVGSAQAEIFRAHQELLEDPTLLEQAHESLAQGKSAAFAWNSATVATATLFQGLGNTLLAERAADLADVGQRVLKLILGIKDSAWDLPEQAILIAEQLTPSQTASLDTRKVLGFVTVGGGATSHVAILARALGLPAICGVPVQVLELVNGKQVLLDADKGELHLEPNLDEIEQLQATRQQQVLRRQREVEQASLPATTRDGHHVEVTANVASLQEVEQALSLGGEGVGLLRSEFLYLDRNRAPSPEEQAGTYSAIARALGPERNLVVRTLDVGGDKPLAYVPMDPESNPFLGLRGIRLCLERPELLREQFRAILASAGYARLHIMLPMVSLLSELRLARQILEEEALALGLTELPKLGIMIEVPSAALMADVFAPEVDFFSIGTNDLTQYTLAMDRDHPRLASQADSFHPAVLRLISTTVKAAHAHGKWVGVCGALASEALAVPVLIGLGVDELSVSVPLIPTIKATVRELDLADCQSIARQVLGLEEASQVREALRLYHAATVETSLVVEN</sequence>
<dbReference type="Gene3D" id="3.20.20.60">
    <property type="entry name" value="Phosphoenolpyruvate-binding domains"/>
    <property type="match status" value="1"/>
</dbReference>
<dbReference type="Pfam" id="PF05524">
    <property type="entry name" value="PEP-utilisers_N"/>
    <property type="match status" value="1"/>
</dbReference>
<comment type="similarity">
    <text evidence="4">Belongs to the PEP-utilizing enzyme family.</text>
</comment>
<evidence type="ECO:0000313" key="17">
    <source>
        <dbReference type="Proteomes" id="UP000537188"/>
    </source>
</evidence>
<dbReference type="GO" id="GO:0009401">
    <property type="term" value="P:phosphoenolpyruvate-dependent sugar phosphotransferase system"/>
    <property type="evidence" value="ECO:0007669"/>
    <property type="project" value="UniProtKB-KW"/>
</dbReference>
<dbReference type="NCBIfam" id="TIGR00830">
    <property type="entry name" value="PTBA"/>
    <property type="match status" value="1"/>
</dbReference>
<evidence type="ECO:0000256" key="13">
    <source>
        <dbReference type="ARBA" id="ARBA00022842"/>
    </source>
</evidence>
<evidence type="ECO:0000256" key="12">
    <source>
        <dbReference type="ARBA" id="ARBA00022777"/>
    </source>
</evidence>
<dbReference type="InterPro" id="IPR001020">
    <property type="entry name" value="PTS_HPr_His_P_site"/>
</dbReference>
<comment type="subcellular location">
    <subcellularLocation>
        <location evidence="3">Cytoplasm</location>
    </subcellularLocation>
</comment>
<dbReference type="Pfam" id="PF00391">
    <property type="entry name" value="PEP-utilizers"/>
    <property type="match status" value="1"/>
</dbReference>
<dbReference type="FunFam" id="2.70.70.10:FF:000001">
    <property type="entry name" value="PTS system glucose-specific IIA component"/>
    <property type="match status" value="1"/>
</dbReference>
<dbReference type="GO" id="GO:0046872">
    <property type="term" value="F:metal ion binding"/>
    <property type="evidence" value="ECO:0007669"/>
    <property type="project" value="UniProtKB-KW"/>
</dbReference>
<dbReference type="SUPFAM" id="SSF55594">
    <property type="entry name" value="HPr-like"/>
    <property type="match status" value="1"/>
</dbReference>
<keyword evidence="8" id="KW-0762">Sugar transport</keyword>
<dbReference type="InterPro" id="IPR000121">
    <property type="entry name" value="PEP_util_C"/>
</dbReference>
<evidence type="ECO:0000256" key="10">
    <source>
        <dbReference type="ARBA" id="ARBA00022683"/>
    </source>
</evidence>
<dbReference type="SUPFAM" id="SSF47831">
    <property type="entry name" value="Enzyme I of the PEP:sugar phosphotransferase system HPr-binding (sub)domain"/>
    <property type="match status" value="1"/>
</dbReference>
<evidence type="ECO:0000256" key="9">
    <source>
        <dbReference type="ARBA" id="ARBA00022679"/>
    </source>
</evidence>
<evidence type="ECO:0000256" key="2">
    <source>
        <dbReference type="ARBA" id="ARBA00001946"/>
    </source>
</evidence>
<keyword evidence="16" id="KW-0670">Pyruvate</keyword>
<keyword evidence="10" id="KW-0598">Phosphotransferase system</keyword>
<dbReference type="InterPro" id="IPR035895">
    <property type="entry name" value="HPr-like_sf"/>
</dbReference>
<keyword evidence="13" id="KW-0460">Magnesium</keyword>
<dbReference type="InterPro" id="IPR008731">
    <property type="entry name" value="PTS_EIN"/>
</dbReference>
<dbReference type="PROSITE" id="PS00369">
    <property type="entry name" value="PTS_HPR_HIS"/>
    <property type="match status" value="1"/>
</dbReference>